<evidence type="ECO:0000313" key="3">
    <source>
        <dbReference type="EMBL" id="PJF18529.1"/>
    </source>
</evidence>
<reference evidence="3 4" key="1">
    <citation type="submission" date="2016-10" db="EMBL/GenBank/DDBJ databases">
        <title>The genome of Paramicrosporidium saccamoebae is the missing link in understanding Cryptomycota and Microsporidia evolution.</title>
        <authorList>
            <person name="Quandt C.A."/>
            <person name="Beaudet D."/>
            <person name="Corsaro D."/>
            <person name="Michel R."/>
            <person name="Corradi N."/>
            <person name="James T."/>
        </authorList>
    </citation>
    <scope>NUCLEOTIDE SEQUENCE [LARGE SCALE GENOMIC DNA]</scope>
    <source>
        <strain evidence="3 4">KSL3</strain>
    </source>
</reference>
<proteinExistence type="predicted"/>
<keyword evidence="2" id="KW-0812">Transmembrane</keyword>
<evidence type="ECO:0000256" key="1">
    <source>
        <dbReference type="SAM" id="MobiDB-lite"/>
    </source>
</evidence>
<organism evidence="3 4">
    <name type="scientific">Paramicrosporidium saccamoebae</name>
    <dbReference type="NCBI Taxonomy" id="1246581"/>
    <lineage>
        <taxon>Eukaryota</taxon>
        <taxon>Fungi</taxon>
        <taxon>Fungi incertae sedis</taxon>
        <taxon>Cryptomycota</taxon>
        <taxon>Cryptomycota incertae sedis</taxon>
        <taxon>Paramicrosporidium</taxon>
    </lineage>
</organism>
<dbReference type="AlphaFoldDB" id="A0A2H9TLD6"/>
<dbReference type="EMBL" id="MTSL01000117">
    <property type="protein sequence ID" value="PJF18529.1"/>
    <property type="molecule type" value="Genomic_DNA"/>
</dbReference>
<name>A0A2H9TLD6_9FUNG</name>
<accession>A0A2H9TLD6</accession>
<evidence type="ECO:0000313" key="4">
    <source>
        <dbReference type="Proteomes" id="UP000240830"/>
    </source>
</evidence>
<feature type="compositionally biased region" description="Basic and acidic residues" evidence="1">
    <location>
        <begin position="1"/>
        <end position="27"/>
    </location>
</feature>
<comment type="caution">
    <text evidence="3">The sequence shown here is derived from an EMBL/GenBank/DDBJ whole genome shotgun (WGS) entry which is preliminary data.</text>
</comment>
<protein>
    <submittedName>
        <fullName evidence="3">Uncharacterized protein</fullName>
    </submittedName>
</protein>
<keyword evidence="4" id="KW-1185">Reference proteome</keyword>
<evidence type="ECO:0000256" key="2">
    <source>
        <dbReference type="SAM" id="Phobius"/>
    </source>
</evidence>
<feature type="region of interest" description="Disordered" evidence="1">
    <location>
        <begin position="1"/>
        <end position="33"/>
    </location>
</feature>
<keyword evidence="2" id="KW-0472">Membrane</keyword>
<keyword evidence="2" id="KW-1133">Transmembrane helix</keyword>
<dbReference type="Proteomes" id="UP000240830">
    <property type="component" value="Unassembled WGS sequence"/>
</dbReference>
<sequence>MSEAYPRKHMERAHSTETTDNRPERPEVPTSHGASAAEHLYANYQIRFYCAVAAIAMVNLVLLVYVVVAFLEDAEFNNPAHRRKNE</sequence>
<feature type="transmembrane region" description="Helical" evidence="2">
    <location>
        <begin position="48"/>
        <end position="71"/>
    </location>
</feature>
<gene>
    <name evidence="3" type="ORF">PSACC_01685</name>
</gene>